<gene>
    <name evidence="2" type="ORF">GCM10022289_22150</name>
</gene>
<dbReference type="InterPro" id="IPR037066">
    <property type="entry name" value="Plug_dom_sf"/>
</dbReference>
<protein>
    <recommendedName>
        <fullName evidence="4">TonB-dependent receptor plug domain-containing protein</fullName>
    </recommendedName>
</protein>
<sequence>MKQTYFILLFFLFIGSASAQITDALNRNLEEYKAIPDQKIRICAPSRAGIITNQPLYVVNKVAIKNTGAFEYLSPLDIVSIKVLKSEEEVKAYGPNAKNGVIEITLNNNIELLSLAELFKNYKIKKKYRNLPVFIEGKKVTDTNDFYLANNLVKAIEVIKTNNTLEKDRFIKIWLKPL</sequence>
<dbReference type="Gene3D" id="2.170.130.10">
    <property type="entry name" value="TonB-dependent receptor, plug domain"/>
    <property type="match status" value="1"/>
</dbReference>
<evidence type="ECO:0000256" key="1">
    <source>
        <dbReference type="SAM" id="SignalP"/>
    </source>
</evidence>
<keyword evidence="3" id="KW-1185">Reference proteome</keyword>
<evidence type="ECO:0008006" key="4">
    <source>
        <dbReference type="Google" id="ProtNLM"/>
    </source>
</evidence>
<reference evidence="3" key="1">
    <citation type="journal article" date="2019" name="Int. J. Syst. Evol. Microbiol.">
        <title>The Global Catalogue of Microorganisms (GCM) 10K type strain sequencing project: providing services to taxonomists for standard genome sequencing and annotation.</title>
        <authorList>
            <consortium name="The Broad Institute Genomics Platform"/>
            <consortium name="The Broad Institute Genome Sequencing Center for Infectious Disease"/>
            <person name="Wu L."/>
            <person name="Ma J."/>
        </authorList>
    </citation>
    <scope>NUCLEOTIDE SEQUENCE [LARGE SCALE GENOMIC DNA]</scope>
    <source>
        <strain evidence="3">JCM 17626</strain>
    </source>
</reference>
<keyword evidence="1" id="KW-0732">Signal</keyword>
<dbReference type="Proteomes" id="UP001501772">
    <property type="component" value="Unassembled WGS sequence"/>
</dbReference>
<proteinExistence type="predicted"/>
<evidence type="ECO:0000313" key="3">
    <source>
        <dbReference type="Proteomes" id="UP001501772"/>
    </source>
</evidence>
<organism evidence="2 3">
    <name type="scientific">Pedobacter jeongneungensis</name>
    <dbReference type="NCBI Taxonomy" id="947309"/>
    <lineage>
        <taxon>Bacteria</taxon>
        <taxon>Pseudomonadati</taxon>
        <taxon>Bacteroidota</taxon>
        <taxon>Sphingobacteriia</taxon>
        <taxon>Sphingobacteriales</taxon>
        <taxon>Sphingobacteriaceae</taxon>
        <taxon>Pedobacter</taxon>
    </lineage>
</organism>
<feature type="chain" id="PRO_5047167214" description="TonB-dependent receptor plug domain-containing protein" evidence="1">
    <location>
        <begin position="20"/>
        <end position="178"/>
    </location>
</feature>
<dbReference type="EMBL" id="BAABBY010000005">
    <property type="protein sequence ID" value="GAA4204384.1"/>
    <property type="molecule type" value="Genomic_DNA"/>
</dbReference>
<dbReference type="RefSeq" id="WP_344851517.1">
    <property type="nucleotide sequence ID" value="NZ_BAABBY010000005.1"/>
</dbReference>
<evidence type="ECO:0000313" key="2">
    <source>
        <dbReference type="EMBL" id="GAA4204384.1"/>
    </source>
</evidence>
<feature type="signal peptide" evidence="1">
    <location>
        <begin position="1"/>
        <end position="19"/>
    </location>
</feature>
<name>A0ABP8BDL3_9SPHI</name>
<accession>A0ABP8BDL3</accession>
<comment type="caution">
    <text evidence="2">The sequence shown here is derived from an EMBL/GenBank/DDBJ whole genome shotgun (WGS) entry which is preliminary data.</text>
</comment>